<dbReference type="OrthoDB" id="2015551at2759"/>
<evidence type="ECO:0000256" key="4">
    <source>
        <dbReference type="ARBA" id="ARBA00022862"/>
    </source>
</evidence>
<evidence type="ECO:0000256" key="9">
    <source>
        <dbReference type="RuleBase" id="RU000393"/>
    </source>
</evidence>
<evidence type="ECO:0000256" key="5">
    <source>
        <dbReference type="ARBA" id="ARBA00023002"/>
    </source>
</evidence>
<dbReference type="FunFam" id="2.60.40.200:FF:000013">
    <property type="entry name" value="Superoxide dismutase [Cu-Zn]"/>
    <property type="match status" value="1"/>
</dbReference>
<dbReference type="SUPFAM" id="SSF49329">
    <property type="entry name" value="Cu,Zn superoxide dismutase-like"/>
    <property type="match status" value="1"/>
</dbReference>
<dbReference type="OMA" id="MTHEPGI"/>
<evidence type="ECO:0000256" key="10">
    <source>
        <dbReference type="SAM" id="Phobius"/>
    </source>
</evidence>
<dbReference type="KEGG" id="dpx:DAPPUDRAFT_248107"/>
<dbReference type="PhylomeDB" id="E9GTP1"/>
<comment type="cofactor">
    <cofactor evidence="9">
        <name>Zn(2+)</name>
        <dbReference type="ChEBI" id="CHEBI:29105"/>
    </cofactor>
    <text evidence="9">Binds 1 zinc ion per subunit.</text>
</comment>
<keyword evidence="7" id="KW-1015">Disulfide bond</keyword>
<keyword evidence="5 9" id="KW-0560">Oxidoreductase</keyword>
<dbReference type="eggNOG" id="KOG0441">
    <property type="taxonomic scope" value="Eukaryota"/>
</dbReference>
<dbReference type="Proteomes" id="UP000000305">
    <property type="component" value="Unassembled WGS sequence"/>
</dbReference>
<dbReference type="PANTHER" id="PTHR10003">
    <property type="entry name" value="SUPEROXIDE DISMUTASE CU-ZN -RELATED"/>
    <property type="match status" value="1"/>
</dbReference>
<keyword evidence="10" id="KW-0812">Transmembrane</keyword>
<dbReference type="HOGENOM" id="CLU_953966_0_0_1"/>
<dbReference type="InterPro" id="IPR024134">
    <property type="entry name" value="SOD_Cu/Zn_/chaperone"/>
</dbReference>
<evidence type="ECO:0000256" key="2">
    <source>
        <dbReference type="ARBA" id="ARBA00022723"/>
    </source>
</evidence>
<dbReference type="PRINTS" id="PR00068">
    <property type="entry name" value="CUZNDISMTASE"/>
</dbReference>
<evidence type="ECO:0000256" key="7">
    <source>
        <dbReference type="ARBA" id="ARBA00023157"/>
    </source>
</evidence>
<dbReference type="STRING" id="6669.E9GTP1"/>
<protein>
    <recommendedName>
        <fullName evidence="9">Superoxide dismutase [Cu-Zn]</fullName>
        <ecNumber evidence="9">1.15.1.1</ecNumber>
    </recommendedName>
</protein>
<dbReference type="InterPro" id="IPR036423">
    <property type="entry name" value="SOD-like_Cu/Zn_dom_sf"/>
</dbReference>
<dbReference type="GO" id="GO:0019430">
    <property type="term" value="P:removal of superoxide radicals"/>
    <property type="evidence" value="ECO:0000318"/>
    <property type="project" value="GO_Central"/>
</dbReference>
<keyword evidence="2 9" id="KW-0479">Metal-binding</keyword>
<dbReference type="EMBL" id="GL732564">
    <property type="protein sequence ID" value="EFX77174.1"/>
    <property type="molecule type" value="Genomic_DNA"/>
</dbReference>
<evidence type="ECO:0000256" key="6">
    <source>
        <dbReference type="ARBA" id="ARBA00023008"/>
    </source>
</evidence>
<comment type="similarity">
    <text evidence="1 9">Belongs to the Cu-Zn superoxide dismutase family.</text>
</comment>
<evidence type="ECO:0000259" key="11">
    <source>
        <dbReference type="Pfam" id="PF00080"/>
    </source>
</evidence>
<accession>E9GTP1</accession>
<dbReference type="InterPro" id="IPR018152">
    <property type="entry name" value="SOD_Cu/Zn_BS"/>
</dbReference>
<keyword evidence="3 9" id="KW-0862">Zinc</keyword>
<sequence length="292" mass="32225">MAPKRSGYESLVNCYCLLMMMAIFTISRAQYDGFFGGAIQFWEYDDNIFPVRLRQQQRPVSAVVDIKGTTNFPGVSGQIHFTQTTTGGPVIVRGTIQGLTPGLHGLHIHQFGNLSDNCNAAGPHFNPYNKDHGGLDDHVRHVGDLGNVDAMGDSFADLFLFDHLISLSPKSDRSVLHRALVVHEKADDLGLGSHADSKKTGNSGSRVACGIITLTPSRIPSYFKHRRRRTVPWLKLFLNSLSRPIFGLDMEQHAVPEPGSIKMDMTHEPGIKKEKRVAASQARSSHITREGI</sequence>
<dbReference type="GO" id="GO:0005507">
    <property type="term" value="F:copper ion binding"/>
    <property type="evidence" value="ECO:0000318"/>
    <property type="project" value="GO_Central"/>
</dbReference>
<dbReference type="InterPro" id="IPR001424">
    <property type="entry name" value="SOD_Cu_Zn_dom"/>
</dbReference>
<dbReference type="AlphaFoldDB" id="E9GTP1"/>
<dbReference type="Pfam" id="PF00080">
    <property type="entry name" value="Sod_Cu"/>
    <property type="match status" value="1"/>
</dbReference>
<name>E9GTP1_DAPPU</name>
<comment type="function">
    <text evidence="9">Destroys radicals which are normally produced within the cells and which are toxic to biological systems.</text>
</comment>
<evidence type="ECO:0000313" key="12">
    <source>
        <dbReference type="EMBL" id="EFX77174.1"/>
    </source>
</evidence>
<dbReference type="InParanoid" id="E9GTP1"/>
<keyword evidence="4" id="KW-0049">Antioxidant</keyword>
<organism evidence="12 13">
    <name type="scientific">Daphnia pulex</name>
    <name type="common">Water flea</name>
    <dbReference type="NCBI Taxonomy" id="6669"/>
    <lineage>
        <taxon>Eukaryota</taxon>
        <taxon>Metazoa</taxon>
        <taxon>Ecdysozoa</taxon>
        <taxon>Arthropoda</taxon>
        <taxon>Crustacea</taxon>
        <taxon>Branchiopoda</taxon>
        <taxon>Diplostraca</taxon>
        <taxon>Cladocera</taxon>
        <taxon>Anomopoda</taxon>
        <taxon>Daphniidae</taxon>
        <taxon>Daphnia</taxon>
    </lineage>
</organism>
<comment type="catalytic activity">
    <reaction evidence="8 9">
        <text>2 superoxide + 2 H(+) = H2O2 + O2</text>
        <dbReference type="Rhea" id="RHEA:20696"/>
        <dbReference type="ChEBI" id="CHEBI:15378"/>
        <dbReference type="ChEBI" id="CHEBI:15379"/>
        <dbReference type="ChEBI" id="CHEBI:16240"/>
        <dbReference type="ChEBI" id="CHEBI:18421"/>
        <dbReference type="EC" id="1.15.1.1"/>
    </reaction>
</comment>
<feature type="domain" description="Superoxide dismutase copper/zinc binding" evidence="11">
    <location>
        <begin position="75"/>
        <end position="212"/>
    </location>
</feature>
<evidence type="ECO:0000313" key="13">
    <source>
        <dbReference type="Proteomes" id="UP000000305"/>
    </source>
</evidence>
<feature type="transmembrane region" description="Helical" evidence="10">
    <location>
        <begin position="12"/>
        <end position="31"/>
    </location>
</feature>
<keyword evidence="6 9" id="KW-0186">Copper</keyword>
<gene>
    <name evidence="12" type="ORF">DAPPUDRAFT_248107</name>
</gene>
<proteinExistence type="inferred from homology"/>
<keyword evidence="10" id="KW-1133">Transmembrane helix</keyword>
<evidence type="ECO:0000256" key="3">
    <source>
        <dbReference type="ARBA" id="ARBA00022833"/>
    </source>
</evidence>
<reference evidence="12 13" key="1">
    <citation type="journal article" date="2011" name="Science">
        <title>The ecoresponsive genome of Daphnia pulex.</title>
        <authorList>
            <person name="Colbourne J.K."/>
            <person name="Pfrender M.E."/>
            <person name="Gilbert D."/>
            <person name="Thomas W.K."/>
            <person name="Tucker A."/>
            <person name="Oakley T.H."/>
            <person name="Tokishita S."/>
            <person name="Aerts A."/>
            <person name="Arnold G.J."/>
            <person name="Basu M.K."/>
            <person name="Bauer D.J."/>
            <person name="Caceres C.E."/>
            <person name="Carmel L."/>
            <person name="Casola C."/>
            <person name="Choi J.H."/>
            <person name="Detter J.C."/>
            <person name="Dong Q."/>
            <person name="Dusheyko S."/>
            <person name="Eads B.D."/>
            <person name="Frohlich T."/>
            <person name="Geiler-Samerotte K.A."/>
            <person name="Gerlach D."/>
            <person name="Hatcher P."/>
            <person name="Jogdeo S."/>
            <person name="Krijgsveld J."/>
            <person name="Kriventseva E.V."/>
            <person name="Kultz D."/>
            <person name="Laforsch C."/>
            <person name="Lindquist E."/>
            <person name="Lopez J."/>
            <person name="Manak J.R."/>
            <person name="Muller J."/>
            <person name="Pangilinan J."/>
            <person name="Patwardhan R.P."/>
            <person name="Pitluck S."/>
            <person name="Pritham E.J."/>
            <person name="Rechtsteiner A."/>
            <person name="Rho M."/>
            <person name="Rogozin I.B."/>
            <person name="Sakarya O."/>
            <person name="Salamov A."/>
            <person name="Schaack S."/>
            <person name="Shapiro H."/>
            <person name="Shiga Y."/>
            <person name="Skalitzky C."/>
            <person name="Smith Z."/>
            <person name="Souvorov A."/>
            <person name="Sung W."/>
            <person name="Tang Z."/>
            <person name="Tsuchiya D."/>
            <person name="Tu H."/>
            <person name="Vos H."/>
            <person name="Wang M."/>
            <person name="Wolf Y.I."/>
            <person name="Yamagata H."/>
            <person name="Yamada T."/>
            <person name="Ye Y."/>
            <person name="Shaw J.R."/>
            <person name="Andrews J."/>
            <person name="Crease T.J."/>
            <person name="Tang H."/>
            <person name="Lucas S.M."/>
            <person name="Robertson H.M."/>
            <person name="Bork P."/>
            <person name="Koonin E.V."/>
            <person name="Zdobnov E.M."/>
            <person name="Grigoriev I.V."/>
            <person name="Lynch M."/>
            <person name="Boore J.L."/>
        </authorList>
    </citation>
    <scope>NUCLEOTIDE SEQUENCE [LARGE SCALE GENOMIC DNA]</scope>
</reference>
<dbReference type="PROSITE" id="PS00332">
    <property type="entry name" value="SOD_CU_ZN_2"/>
    <property type="match status" value="1"/>
</dbReference>
<dbReference type="Gene3D" id="2.60.40.200">
    <property type="entry name" value="Superoxide dismutase, copper/zinc binding domain"/>
    <property type="match status" value="1"/>
</dbReference>
<evidence type="ECO:0000256" key="1">
    <source>
        <dbReference type="ARBA" id="ARBA00010457"/>
    </source>
</evidence>
<evidence type="ECO:0000256" key="8">
    <source>
        <dbReference type="ARBA" id="ARBA00049204"/>
    </source>
</evidence>
<dbReference type="EC" id="1.15.1.1" evidence="9"/>
<dbReference type="CDD" id="cd00305">
    <property type="entry name" value="Cu-Zn_Superoxide_Dismutase"/>
    <property type="match status" value="1"/>
</dbReference>
<dbReference type="GO" id="GO:0004784">
    <property type="term" value="F:superoxide dismutase activity"/>
    <property type="evidence" value="ECO:0000318"/>
    <property type="project" value="GO_Central"/>
</dbReference>
<comment type="cofactor">
    <cofactor evidence="9">
        <name>Cu cation</name>
        <dbReference type="ChEBI" id="CHEBI:23378"/>
    </cofactor>
    <text evidence="9">Binds 1 copper ion per subunit.</text>
</comment>
<keyword evidence="10" id="KW-0472">Membrane</keyword>
<keyword evidence="13" id="KW-1185">Reference proteome</keyword>